<proteinExistence type="predicted"/>
<accession>A0A0G0CUM2</accession>
<evidence type="ECO:0000313" key="1">
    <source>
        <dbReference type="EMBL" id="KKP54790.1"/>
    </source>
</evidence>
<reference evidence="1 2" key="1">
    <citation type="journal article" date="2015" name="Nature">
        <title>rRNA introns, odd ribosomes, and small enigmatic genomes across a large radiation of phyla.</title>
        <authorList>
            <person name="Brown C.T."/>
            <person name="Hug L.A."/>
            <person name="Thomas B.C."/>
            <person name="Sharon I."/>
            <person name="Castelle C.J."/>
            <person name="Singh A."/>
            <person name="Wilkins M.J."/>
            <person name="Williams K.H."/>
            <person name="Banfield J.F."/>
        </authorList>
    </citation>
    <scope>NUCLEOTIDE SEQUENCE [LARGE SCALE GENOMIC DNA]</scope>
</reference>
<dbReference type="AlphaFoldDB" id="A0A0G0CUM2"/>
<protein>
    <submittedName>
        <fullName evidence="1">Uncharacterized protein</fullName>
    </submittedName>
</protein>
<dbReference type="EMBL" id="LBPI01000010">
    <property type="protein sequence ID" value="KKP54790.1"/>
    <property type="molecule type" value="Genomic_DNA"/>
</dbReference>
<organism evidence="1 2">
    <name type="scientific">candidate division WS6 bacterium GW2011_GWB1_33_6</name>
    <dbReference type="NCBI Taxonomy" id="1619088"/>
    <lineage>
        <taxon>Bacteria</taxon>
        <taxon>Candidatus Dojkabacteria</taxon>
    </lineage>
</organism>
<sequence length="372" mass="37766">MKSLVPTLKIVIPTFFLILFGSFLLIYSAHAGTLTNVYIHMSRIKAGLTGAAGQTVEMILAINPSSNISTGGTIVLEFPDAEDATWCRTEGSLTITATATDPAADLSGTGWQIDSALPGTLTGACTQGSGVGTVDKFTISGVGALTAGTTYGVKIGNNLGVIGTAAAAGEHAITVTASQGTTSDSKSFKIDLLTDDAVVITATVSDMATVDCTISANTVNLGTLFPGGTYATGSHTITTSTTSSGYYWAVYGTGDGSTDAGLWKSTATTHLIQSGTTATLDLTNASITGFGMTLSDPDTAGSAVVTTNFVDTTAGTFGTIDRLFAGAKMVLYQNGNQLSGESSTVTYGAKASAAAPAGTYQETVYFVCGGYY</sequence>
<gene>
    <name evidence="1" type="ORF">UR47_C0010G0006</name>
</gene>
<dbReference type="Proteomes" id="UP000034488">
    <property type="component" value="Unassembled WGS sequence"/>
</dbReference>
<evidence type="ECO:0000313" key="2">
    <source>
        <dbReference type="Proteomes" id="UP000034488"/>
    </source>
</evidence>
<comment type="caution">
    <text evidence="1">The sequence shown here is derived from an EMBL/GenBank/DDBJ whole genome shotgun (WGS) entry which is preliminary data.</text>
</comment>
<name>A0A0G0CUM2_9BACT</name>